<evidence type="ECO:0000256" key="1">
    <source>
        <dbReference type="SAM" id="MobiDB-lite"/>
    </source>
</evidence>
<dbReference type="Proteomes" id="UP000310039">
    <property type="component" value="Unassembled WGS sequence"/>
</dbReference>
<evidence type="ECO:0000313" key="3">
    <source>
        <dbReference type="Proteomes" id="UP000310039"/>
    </source>
</evidence>
<sequence length="156" mass="16686">MACFRPMIKALLRRGRCGAMASSFALSLFTRNKLTLSFPRAFAIYQTHSPVCHLPLPNHHPIINSITSSTHLHHKMPSNNSSSSGSGSGSTSSSSTGSGSYEVTSSGTNDQGNHYCSRDYGSGANDNSYHYSNSNPNGSTYYNSGSGYSNYTPQGK</sequence>
<feature type="compositionally biased region" description="Low complexity" evidence="1">
    <location>
        <begin position="131"/>
        <end position="156"/>
    </location>
</feature>
<gene>
    <name evidence="2" type="ORF">D6C84_05114</name>
</gene>
<comment type="caution">
    <text evidence="2">The sequence shown here is derived from an EMBL/GenBank/DDBJ whole genome shotgun (WGS) entry which is preliminary data.</text>
</comment>
<dbReference type="EMBL" id="QZBT01000063">
    <property type="protein sequence ID" value="THZ83228.1"/>
    <property type="molecule type" value="Genomic_DNA"/>
</dbReference>
<evidence type="ECO:0000313" key="2">
    <source>
        <dbReference type="EMBL" id="THZ83228.1"/>
    </source>
</evidence>
<protein>
    <submittedName>
        <fullName evidence="2">Uncharacterized protein</fullName>
    </submittedName>
</protein>
<organism evidence="2 3">
    <name type="scientific">Aureobasidium pullulans</name>
    <name type="common">Black yeast</name>
    <name type="synonym">Pullularia pullulans</name>
    <dbReference type="NCBI Taxonomy" id="5580"/>
    <lineage>
        <taxon>Eukaryota</taxon>
        <taxon>Fungi</taxon>
        <taxon>Dikarya</taxon>
        <taxon>Ascomycota</taxon>
        <taxon>Pezizomycotina</taxon>
        <taxon>Dothideomycetes</taxon>
        <taxon>Dothideomycetidae</taxon>
        <taxon>Dothideales</taxon>
        <taxon>Saccotheciaceae</taxon>
        <taxon>Aureobasidium</taxon>
    </lineage>
</organism>
<reference evidence="2 3" key="1">
    <citation type="submission" date="2018-10" db="EMBL/GenBank/DDBJ databases">
        <title>Fifty Aureobasidium pullulans genomes reveal a recombining polyextremotolerant generalist.</title>
        <authorList>
            <person name="Gostincar C."/>
            <person name="Turk M."/>
            <person name="Zajc J."/>
            <person name="Gunde-Cimerman N."/>
        </authorList>
    </citation>
    <scope>NUCLEOTIDE SEQUENCE [LARGE SCALE GENOMIC DNA]</scope>
    <source>
        <strain evidence="2 3">EXF-3403</strain>
    </source>
</reference>
<feature type="region of interest" description="Disordered" evidence="1">
    <location>
        <begin position="68"/>
        <end position="156"/>
    </location>
</feature>
<name>A0A4S9XT85_AURPU</name>
<dbReference type="AlphaFoldDB" id="A0A4S9XT85"/>
<accession>A0A4S9XT85</accession>
<proteinExistence type="predicted"/>
<feature type="compositionally biased region" description="Low complexity" evidence="1">
    <location>
        <begin position="81"/>
        <end position="108"/>
    </location>
</feature>